<keyword evidence="1" id="KW-1133">Transmembrane helix</keyword>
<dbReference type="RefSeq" id="WP_091155038.1">
    <property type="nucleotide sequence ID" value="NZ_FNAI01000017.1"/>
</dbReference>
<evidence type="ECO:0000313" key="3">
    <source>
        <dbReference type="Proteomes" id="UP000199072"/>
    </source>
</evidence>
<keyword evidence="1" id="KW-0812">Transmembrane</keyword>
<name>A0A1G7KQJ7_9SPHI</name>
<gene>
    <name evidence="2" type="ORF">SAMN05216464_11742</name>
</gene>
<protein>
    <submittedName>
        <fullName evidence="2">Uncharacterized protein</fullName>
    </submittedName>
</protein>
<evidence type="ECO:0000256" key="1">
    <source>
        <dbReference type="SAM" id="Phobius"/>
    </source>
</evidence>
<reference evidence="2 3" key="1">
    <citation type="submission" date="2016-10" db="EMBL/GenBank/DDBJ databases">
        <authorList>
            <person name="de Groot N.N."/>
        </authorList>
    </citation>
    <scope>NUCLEOTIDE SEQUENCE [LARGE SCALE GENOMIC DNA]</scope>
    <source>
        <strain evidence="2 3">47C3B</strain>
    </source>
</reference>
<keyword evidence="1" id="KW-0472">Membrane</keyword>
<evidence type="ECO:0000313" key="2">
    <source>
        <dbReference type="EMBL" id="SDF39366.1"/>
    </source>
</evidence>
<feature type="transmembrane region" description="Helical" evidence="1">
    <location>
        <begin position="197"/>
        <end position="216"/>
    </location>
</feature>
<sequence>MYQFEETGGATYGRVNASWPFAKLKVTKDKLELNLSLFGNLQFRPADVTSIVPSSNRSFSRGIRINHTVKGYKSIVVFKSFTNTAEFLRKIDETGFLANKEPLSVYDDIAITTMQATGGFAMKTSATIAIVAIWNILFLPDIIGLLKTGGKINPLHFFLGAKLALGFMVSLCAALIVSEPVRNLVLKEGRTFNDIKIFVYFLMLITTMMLVMYIIVPLQFPH</sequence>
<accession>A0A1G7KQJ7</accession>
<dbReference type="STRING" id="1391627.SAMN05216464_11742"/>
<keyword evidence="3" id="KW-1185">Reference proteome</keyword>
<organism evidence="2 3">
    <name type="scientific">Mucilaginibacter pineti</name>
    <dbReference type="NCBI Taxonomy" id="1391627"/>
    <lineage>
        <taxon>Bacteria</taxon>
        <taxon>Pseudomonadati</taxon>
        <taxon>Bacteroidota</taxon>
        <taxon>Sphingobacteriia</taxon>
        <taxon>Sphingobacteriales</taxon>
        <taxon>Sphingobacteriaceae</taxon>
        <taxon>Mucilaginibacter</taxon>
    </lineage>
</organism>
<feature type="transmembrane region" description="Helical" evidence="1">
    <location>
        <begin position="124"/>
        <end position="143"/>
    </location>
</feature>
<dbReference type="Proteomes" id="UP000199072">
    <property type="component" value="Unassembled WGS sequence"/>
</dbReference>
<feature type="transmembrane region" description="Helical" evidence="1">
    <location>
        <begin position="155"/>
        <end position="177"/>
    </location>
</feature>
<dbReference type="EMBL" id="FNAI01000017">
    <property type="protein sequence ID" value="SDF39366.1"/>
    <property type="molecule type" value="Genomic_DNA"/>
</dbReference>
<dbReference type="AlphaFoldDB" id="A0A1G7KQJ7"/>
<dbReference type="OrthoDB" id="1253105at2"/>
<proteinExistence type="predicted"/>